<comment type="similarity">
    <text evidence="4">Belongs to the copper transporter (Ctr) (TC 1.A.56) family. SLC31A subfamily.</text>
</comment>
<dbReference type="KEGG" id="vpo:Kpol_260p4"/>
<feature type="transmembrane region" description="Helical" evidence="4">
    <location>
        <begin position="106"/>
        <end position="139"/>
    </location>
</feature>
<proteinExistence type="inferred from homology"/>
<dbReference type="GO" id="GO:0006878">
    <property type="term" value="P:intracellular copper ion homeostasis"/>
    <property type="evidence" value="ECO:0007669"/>
    <property type="project" value="EnsemblFungi"/>
</dbReference>
<organism evidence="6">
    <name type="scientific">Vanderwaltozyma polyspora (strain ATCC 22028 / DSM 70294 / BCRC 21397 / CBS 2163 / NBRC 10782 / NRRL Y-8283 / UCD 57-17)</name>
    <name type="common">Kluyveromyces polysporus</name>
    <dbReference type="NCBI Taxonomy" id="436907"/>
    <lineage>
        <taxon>Eukaryota</taxon>
        <taxon>Fungi</taxon>
        <taxon>Dikarya</taxon>
        <taxon>Ascomycota</taxon>
        <taxon>Saccharomycotina</taxon>
        <taxon>Saccharomycetes</taxon>
        <taxon>Saccharomycetales</taxon>
        <taxon>Saccharomycetaceae</taxon>
        <taxon>Vanderwaltozyma</taxon>
    </lineage>
</organism>
<feature type="transmembrane region" description="Helical" evidence="4">
    <location>
        <begin position="52"/>
        <end position="72"/>
    </location>
</feature>
<dbReference type="InterPro" id="IPR007274">
    <property type="entry name" value="Cop_transporter"/>
</dbReference>
<evidence type="ECO:0000256" key="4">
    <source>
        <dbReference type="RuleBase" id="RU367022"/>
    </source>
</evidence>
<sequence>MRDHSSHKQMASSAMQHDHGDMGGDSCSMNMIFTWNYKNTCVVFRWWHIKTVSHLILSMLAIMFLTYLYEYLKYCIYKRNLNNVVVGTTTNLNSVGAKRVRFKKSIWYSIQVGYSFMLMLVFMTYNGWLMLAVVLGALWGHYCWGSLTENCNDTNSLACH</sequence>
<gene>
    <name evidence="5" type="ORF">Kpol_260p4</name>
</gene>
<dbReference type="FunCoup" id="A7TTF5">
    <property type="interactions" value="569"/>
</dbReference>
<dbReference type="GeneID" id="5542448"/>
<dbReference type="PANTHER" id="PTHR12483:SF115">
    <property type="entry name" value="COPPER TRANSPORT PROTEIN"/>
    <property type="match status" value="1"/>
</dbReference>
<dbReference type="InParanoid" id="A7TTF5"/>
<keyword evidence="4" id="KW-0813">Transport</keyword>
<accession>A7TTF5</accession>
<dbReference type="GO" id="GO:0000329">
    <property type="term" value="C:fungal-type vacuole membrane"/>
    <property type="evidence" value="ECO:0007669"/>
    <property type="project" value="EnsemblFungi"/>
</dbReference>
<keyword evidence="6" id="KW-1185">Reference proteome</keyword>
<evidence type="ECO:0000256" key="3">
    <source>
        <dbReference type="ARBA" id="ARBA00023136"/>
    </source>
</evidence>
<dbReference type="PANTHER" id="PTHR12483">
    <property type="entry name" value="SOLUTE CARRIER FAMILY 31 COPPER TRANSPORTERS"/>
    <property type="match status" value="1"/>
</dbReference>
<reference evidence="5 6" key="1">
    <citation type="journal article" date="2007" name="Proc. Natl. Acad. Sci. U.S.A.">
        <title>Independent sorting-out of thousands of duplicated gene pairs in two yeast species descended from a whole-genome duplication.</title>
        <authorList>
            <person name="Scannell D.R."/>
            <person name="Frank A.C."/>
            <person name="Conant G.C."/>
            <person name="Byrne K.P."/>
            <person name="Woolfit M."/>
            <person name="Wolfe K.H."/>
        </authorList>
    </citation>
    <scope>NUCLEOTIDE SEQUENCE [LARGE SCALE GENOMIC DNA]</scope>
    <source>
        <strain evidence="6">ATCC 22028 / DSM 70294 / BCRC 21397 / CBS 2163 / NBRC 10782 / NRRL Y-8283 / UCD 57-17</strain>
    </source>
</reference>
<protein>
    <recommendedName>
        <fullName evidence="4">Copper transport protein</fullName>
    </recommendedName>
</protein>
<dbReference type="eggNOG" id="KOG3386">
    <property type="taxonomic scope" value="Eukaryota"/>
</dbReference>
<dbReference type="EMBL" id="DS480566">
    <property type="protein sequence ID" value="EDO14454.1"/>
    <property type="molecule type" value="Genomic_DNA"/>
</dbReference>
<dbReference type="PhylomeDB" id="A7TTF5"/>
<dbReference type="Proteomes" id="UP000000267">
    <property type="component" value="Unassembled WGS sequence"/>
</dbReference>
<keyword evidence="4" id="KW-0187">Copper transport</keyword>
<dbReference type="AlphaFoldDB" id="A7TTF5"/>
<dbReference type="HOGENOM" id="CLU_079690_4_0_1"/>
<keyword evidence="4" id="KW-0406">Ion transport</keyword>
<keyword evidence="1 4" id="KW-0812">Transmembrane</keyword>
<keyword evidence="4" id="KW-0186">Copper</keyword>
<dbReference type="GO" id="GO:0005375">
    <property type="term" value="F:copper ion transmembrane transporter activity"/>
    <property type="evidence" value="ECO:0007669"/>
    <property type="project" value="UniProtKB-UniRule"/>
</dbReference>
<dbReference type="OMA" id="AKTVACH"/>
<keyword evidence="2 4" id="KW-1133">Transmembrane helix</keyword>
<keyword evidence="3 4" id="KW-0472">Membrane</keyword>
<evidence type="ECO:0000256" key="2">
    <source>
        <dbReference type="ARBA" id="ARBA00022989"/>
    </source>
</evidence>
<dbReference type="STRING" id="436907.A7TTF5"/>
<dbReference type="Pfam" id="PF04145">
    <property type="entry name" value="Ctr"/>
    <property type="match status" value="2"/>
</dbReference>
<evidence type="ECO:0000313" key="6">
    <source>
        <dbReference type="Proteomes" id="UP000000267"/>
    </source>
</evidence>
<dbReference type="RefSeq" id="XP_001642312.1">
    <property type="nucleotide sequence ID" value="XM_001642262.1"/>
</dbReference>
<evidence type="ECO:0000256" key="1">
    <source>
        <dbReference type="ARBA" id="ARBA00022692"/>
    </source>
</evidence>
<evidence type="ECO:0000313" key="5">
    <source>
        <dbReference type="EMBL" id="EDO14454.1"/>
    </source>
</evidence>
<comment type="subcellular location">
    <subcellularLocation>
        <location evidence="4">Membrane</location>
        <topology evidence="4">Multi-pass membrane protein</topology>
    </subcellularLocation>
</comment>
<dbReference type="GO" id="GO:0015677">
    <property type="term" value="P:copper ion import"/>
    <property type="evidence" value="ECO:0007669"/>
    <property type="project" value="EnsemblFungi"/>
</dbReference>
<name>A7TTF5_VANPO</name>
<dbReference type="OrthoDB" id="161814at2759"/>